<sequence>MKKTVLRMMNEAVEKYGDYPYLANKTDEGWDKIGFAGTRDRAVKIARALVNRGYEKGDAFSIISEGRSEWVISELSVIMLGGVSVPLSLKLLTEEIPFRVNHSESKVIFFSHITLSKVLEARESFDGELLFVYYDDDDKISRLEEVEGLERGKNLVTYRDLLEEGSHADEETIRTLEKLMDDAAEDDVITICYTSGTTGNPKGIMLTHLNYWANCQGGLDVARLPERISTLVILPIDHSFAHTVALYAAYLIGLTLYFVDARGGASSILRNIPANLQETDPYFILTVPAITGNFMKKMKSGVMAKGGFIASLFEKGLKAGIEYHGNGFEPKKRHVKGMWAYRLSNILIYPKLRAVFGKNFHFSIGGGALLDVNQQEFFNAIGAPVYQGYGLSEATPIISTNAAYRHKFGSSGNVLPNIELKIIKGDGQEASVGEKGEIVIRGENVMKGYLKNEEATRETVRNGWLYTGDLGYMDEDDFLQVTGRAKALLISRDGEKYSPEEIEETIISTQDLVAQVMLYCDHSNYTTCLLTVDPMTVRSLKVSSPEELLEKIWEKLNAWQADGSSRFPSLWTPSTFQLITEPFSEQNKMINSTMKMVRYKITETYQDRIDFMYSDLGKVHINEPNINAAREILK</sequence>
<dbReference type="EMBL" id="JACHGJ010000001">
    <property type="protein sequence ID" value="MBB6479199.1"/>
    <property type="molecule type" value="Genomic_DNA"/>
</dbReference>
<keyword evidence="5" id="KW-1185">Reference proteome</keyword>
<feature type="domain" description="AMP-dependent synthetase/ligase" evidence="3">
    <location>
        <begin position="11"/>
        <end position="450"/>
    </location>
</feature>
<organism evidence="4 5">
    <name type="scientific">Spirochaeta isovalerica</name>
    <dbReference type="NCBI Taxonomy" id="150"/>
    <lineage>
        <taxon>Bacteria</taxon>
        <taxon>Pseudomonadati</taxon>
        <taxon>Spirochaetota</taxon>
        <taxon>Spirochaetia</taxon>
        <taxon>Spirochaetales</taxon>
        <taxon>Spirochaetaceae</taxon>
        <taxon>Spirochaeta</taxon>
    </lineage>
</organism>
<dbReference type="PANTHER" id="PTHR43272">
    <property type="entry name" value="LONG-CHAIN-FATTY-ACID--COA LIGASE"/>
    <property type="match status" value="1"/>
</dbReference>
<dbReference type="InterPro" id="IPR000873">
    <property type="entry name" value="AMP-dep_synth/lig_dom"/>
</dbReference>
<accession>A0A841R8A4</accession>
<evidence type="ECO:0000313" key="5">
    <source>
        <dbReference type="Proteomes" id="UP000587760"/>
    </source>
</evidence>
<comment type="caution">
    <text evidence="4">The sequence shown here is derived from an EMBL/GenBank/DDBJ whole genome shotgun (WGS) entry which is preliminary data.</text>
</comment>
<gene>
    <name evidence="4" type="ORF">HNR50_000832</name>
</gene>
<keyword evidence="1" id="KW-0547">Nucleotide-binding</keyword>
<evidence type="ECO:0000313" key="4">
    <source>
        <dbReference type="EMBL" id="MBB6479199.1"/>
    </source>
</evidence>
<dbReference type="Proteomes" id="UP000587760">
    <property type="component" value="Unassembled WGS sequence"/>
</dbReference>
<dbReference type="AlphaFoldDB" id="A0A841R8A4"/>
<dbReference type="SUPFAM" id="SSF56801">
    <property type="entry name" value="Acetyl-CoA synthetase-like"/>
    <property type="match status" value="1"/>
</dbReference>
<protein>
    <submittedName>
        <fullName evidence="4">Long-chain acyl-CoA synthetase</fullName>
        <ecNumber evidence="4">6.2.1.3</ecNumber>
    </submittedName>
</protein>
<evidence type="ECO:0000256" key="1">
    <source>
        <dbReference type="ARBA" id="ARBA00022741"/>
    </source>
</evidence>
<reference evidence="4 5" key="1">
    <citation type="submission" date="2020-08" db="EMBL/GenBank/DDBJ databases">
        <title>Genomic Encyclopedia of Type Strains, Phase IV (KMG-IV): sequencing the most valuable type-strain genomes for metagenomic binning, comparative biology and taxonomic classification.</title>
        <authorList>
            <person name="Goeker M."/>
        </authorList>
    </citation>
    <scope>NUCLEOTIDE SEQUENCE [LARGE SCALE GENOMIC DNA]</scope>
    <source>
        <strain evidence="4 5">DSM 2461</strain>
    </source>
</reference>
<dbReference type="PANTHER" id="PTHR43272:SF33">
    <property type="entry name" value="AMP-BINDING DOMAIN-CONTAINING PROTEIN-RELATED"/>
    <property type="match status" value="1"/>
</dbReference>
<evidence type="ECO:0000259" key="3">
    <source>
        <dbReference type="Pfam" id="PF00501"/>
    </source>
</evidence>
<name>A0A841R8A4_9SPIO</name>
<dbReference type="Gene3D" id="3.40.50.12780">
    <property type="entry name" value="N-terminal domain of ligase-like"/>
    <property type="match status" value="1"/>
</dbReference>
<evidence type="ECO:0000256" key="2">
    <source>
        <dbReference type="ARBA" id="ARBA00022840"/>
    </source>
</evidence>
<keyword evidence="2" id="KW-0067">ATP-binding</keyword>
<dbReference type="GO" id="GO:0005524">
    <property type="term" value="F:ATP binding"/>
    <property type="evidence" value="ECO:0007669"/>
    <property type="project" value="UniProtKB-KW"/>
</dbReference>
<keyword evidence="4" id="KW-0436">Ligase</keyword>
<dbReference type="InterPro" id="IPR042099">
    <property type="entry name" value="ANL_N_sf"/>
</dbReference>
<dbReference type="GO" id="GO:0016020">
    <property type="term" value="C:membrane"/>
    <property type="evidence" value="ECO:0007669"/>
    <property type="project" value="TreeGrafter"/>
</dbReference>
<dbReference type="GO" id="GO:0004467">
    <property type="term" value="F:long-chain fatty acid-CoA ligase activity"/>
    <property type="evidence" value="ECO:0007669"/>
    <property type="project" value="UniProtKB-EC"/>
</dbReference>
<dbReference type="EC" id="6.2.1.3" evidence="4"/>
<dbReference type="RefSeq" id="WP_184744162.1">
    <property type="nucleotide sequence ID" value="NZ_JACHGJ010000001.1"/>
</dbReference>
<dbReference type="Pfam" id="PF00501">
    <property type="entry name" value="AMP-binding"/>
    <property type="match status" value="1"/>
</dbReference>
<dbReference type="InterPro" id="IPR020845">
    <property type="entry name" value="AMP-binding_CS"/>
</dbReference>
<dbReference type="PROSITE" id="PS00455">
    <property type="entry name" value="AMP_BINDING"/>
    <property type="match status" value="1"/>
</dbReference>
<dbReference type="Pfam" id="PF23562">
    <property type="entry name" value="AMP-binding_C_3"/>
    <property type="match status" value="1"/>
</dbReference>
<proteinExistence type="predicted"/>